<comment type="caution">
    <text evidence="1">The sequence shown here is derived from an EMBL/GenBank/DDBJ whole genome shotgun (WGS) entry which is preliminary data.</text>
</comment>
<keyword evidence="1" id="KW-0808">Transferase</keyword>
<evidence type="ECO:0000313" key="1">
    <source>
        <dbReference type="EMBL" id="KAH9718298.1"/>
    </source>
</evidence>
<dbReference type="Proteomes" id="UP000829398">
    <property type="component" value="Chromosome 7"/>
</dbReference>
<gene>
    <name evidence="1" type="ORF">KPL71_022165</name>
</gene>
<dbReference type="EMBL" id="CM039176">
    <property type="protein sequence ID" value="KAH9718298.1"/>
    <property type="molecule type" value="Genomic_DNA"/>
</dbReference>
<protein>
    <submittedName>
        <fullName evidence="1">Shikimate kinase 1</fullName>
    </submittedName>
</protein>
<reference evidence="2" key="1">
    <citation type="journal article" date="2023" name="Hortic. Res.">
        <title>A chromosome-level phased genome enabling allele-level studies in sweet orange: a case study on citrus Huanglongbing tolerance.</title>
        <authorList>
            <person name="Wu B."/>
            <person name="Yu Q."/>
            <person name="Deng Z."/>
            <person name="Duan Y."/>
            <person name="Luo F."/>
            <person name="Gmitter F. Jr."/>
        </authorList>
    </citation>
    <scope>NUCLEOTIDE SEQUENCE [LARGE SCALE GENOMIC DNA]</scope>
    <source>
        <strain evidence="2">cv. Valencia</strain>
    </source>
</reference>
<keyword evidence="1" id="KW-0418">Kinase</keyword>
<accession>A0ACB8JL09</accession>
<sequence length="329" mass="36713">MEAKVLHKLQCPTWIDFEKFPRKSSGSVRFSRRMREEKRLRVLISAQMEPDIASNQRSYDSVKVSCTFNSFSASVLESGNVHAPVDEAQVLKNKSQEIEPYLSGRCIYLVGMMGSGKTTVGKILSGVLGYSFFDCDTLIEQSVDGTSVAEIFKLYGEGFFREKETEVLQKLSLMRQLVVSTGGGAVTRPINWRYMQKGISVWLDVPLEALAQRIAAVGTDSRPLLHQCESGDAYTEALNRLSTLWEERGEAYANANARVSLENIAVKLGHKDVSSLTPVTIAIEDSPNFISGRLVHVMLFHRIHRGWLTVIPMKMQLYISVGKMSADPV</sequence>
<evidence type="ECO:0000313" key="2">
    <source>
        <dbReference type="Proteomes" id="UP000829398"/>
    </source>
</evidence>
<organism evidence="1 2">
    <name type="scientific">Citrus sinensis</name>
    <name type="common">Sweet orange</name>
    <name type="synonym">Citrus aurantium var. sinensis</name>
    <dbReference type="NCBI Taxonomy" id="2711"/>
    <lineage>
        <taxon>Eukaryota</taxon>
        <taxon>Viridiplantae</taxon>
        <taxon>Streptophyta</taxon>
        <taxon>Embryophyta</taxon>
        <taxon>Tracheophyta</taxon>
        <taxon>Spermatophyta</taxon>
        <taxon>Magnoliopsida</taxon>
        <taxon>eudicotyledons</taxon>
        <taxon>Gunneridae</taxon>
        <taxon>Pentapetalae</taxon>
        <taxon>rosids</taxon>
        <taxon>malvids</taxon>
        <taxon>Sapindales</taxon>
        <taxon>Rutaceae</taxon>
        <taxon>Aurantioideae</taxon>
        <taxon>Citrus</taxon>
    </lineage>
</organism>
<name>A0ACB8JL09_CITSI</name>
<keyword evidence="2" id="KW-1185">Reference proteome</keyword>
<proteinExistence type="predicted"/>